<evidence type="ECO:0000256" key="2">
    <source>
        <dbReference type="SAM" id="Phobius"/>
    </source>
</evidence>
<evidence type="ECO:0000313" key="3">
    <source>
        <dbReference type="EMBL" id="PWA13172.1"/>
    </source>
</evidence>
<evidence type="ECO:0000313" key="4">
    <source>
        <dbReference type="Proteomes" id="UP000245998"/>
    </source>
</evidence>
<dbReference type="EMBL" id="QCZG01000002">
    <property type="protein sequence ID" value="PWA13172.1"/>
    <property type="molecule type" value="Genomic_DNA"/>
</dbReference>
<dbReference type="NCBIfam" id="TIGR02831">
    <property type="entry name" value="spo_II_M"/>
    <property type="match status" value="1"/>
</dbReference>
<dbReference type="InterPro" id="IPR014196">
    <property type="entry name" value="SpoIIM"/>
</dbReference>
<dbReference type="Proteomes" id="UP000245998">
    <property type="component" value="Unassembled WGS sequence"/>
</dbReference>
<protein>
    <recommendedName>
        <fullName evidence="1">Stage II sporulation protein M</fullName>
    </recommendedName>
</protein>
<dbReference type="GO" id="GO:0005886">
    <property type="term" value="C:plasma membrane"/>
    <property type="evidence" value="ECO:0007669"/>
    <property type="project" value="UniProtKB-SubCell"/>
</dbReference>
<keyword evidence="1" id="KW-0749">Sporulation</keyword>
<dbReference type="OrthoDB" id="2065033at2"/>
<feature type="transmembrane region" description="Helical" evidence="2">
    <location>
        <begin position="112"/>
        <end position="133"/>
    </location>
</feature>
<proteinExistence type="predicted"/>
<comment type="caution">
    <text evidence="3">The sequence shown here is derived from an EMBL/GenBank/DDBJ whole genome shotgun (WGS) entry which is preliminary data.</text>
</comment>
<dbReference type="GO" id="GO:0030435">
    <property type="term" value="P:sporulation resulting in formation of a cellular spore"/>
    <property type="evidence" value="ECO:0007669"/>
    <property type="project" value="UniProtKB-KW"/>
</dbReference>
<name>A0A2U1K713_9BACI</name>
<gene>
    <name evidence="3" type="primary">spoIIM</name>
    <name evidence="3" type="ORF">DCC39_01600</name>
</gene>
<keyword evidence="1" id="KW-1003">Cell membrane</keyword>
<accession>A0A2U1K713</accession>
<feature type="transmembrane region" description="Helical" evidence="2">
    <location>
        <begin position="82"/>
        <end position="105"/>
    </location>
</feature>
<keyword evidence="4" id="KW-1185">Reference proteome</keyword>
<feature type="transmembrane region" description="Helical" evidence="2">
    <location>
        <begin position="20"/>
        <end position="43"/>
    </location>
</feature>
<keyword evidence="1 2" id="KW-0812">Transmembrane</keyword>
<comment type="subunit">
    <text evidence="1">Component of the MPD complex composed of SpoIIM, SpoIIP and SpoIID.</text>
</comment>
<dbReference type="AlphaFoldDB" id="A0A2U1K713"/>
<dbReference type="PIRSF" id="PIRSF038973">
    <property type="entry name" value="SpoIIM"/>
    <property type="match status" value="1"/>
</dbReference>
<dbReference type="InterPro" id="IPR002798">
    <property type="entry name" value="SpoIIM-like"/>
</dbReference>
<feature type="transmembrane region" description="Helical" evidence="2">
    <location>
        <begin position="139"/>
        <end position="160"/>
    </location>
</feature>
<evidence type="ECO:0000256" key="1">
    <source>
        <dbReference type="PIRNR" id="PIRNR038973"/>
    </source>
</evidence>
<feature type="transmembrane region" description="Helical" evidence="2">
    <location>
        <begin position="172"/>
        <end position="193"/>
    </location>
</feature>
<comment type="subcellular location">
    <subcellularLocation>
        <location evidence="1">Cell membrane</location>
        <topology evidence="1">Multi-pass membrane protein</topology>
    </subcellularLocation>
    <text evidence="1">Localizes to the sporulation septum and to the second division site within the mother cell. Before the start of engulfment localizes to the septal midpoint, then spreads throughout the septum prior to becoming enriched at the leading edge of the engulfing membrane, where it remains until the completion of membrane migration. Some remain partially trapped at the septum during engulfment and upon completion of engulfment become dispersed in the outer forespore membrane. Localization of the MPD complex to the septal membrane is dependent on SpoIIB.</text>
</comment>
<dbReference type="Pfam" id="PF01944">
    <property type="entry name" value="SpoIIM"/>
    <property type="match status" value="1"/>
</dbReference>
<comment type="function">
    <text evidence="1">Required for complete septum migration and engulfment of the forespore compartment during sporulation. Required for stabilizing and recruiting of SpoIIP to the septal membrane.</text>
</comment>
<organism evidence="3 4">
    <name type="scientific">Pueribacillus theae</name>
    <dbReference type="NCBI Taxonomy" id="2171751"/>
    <lineage>
        <taxon>Bacteria</taxon>
        <taxon>Bacillati</taxon>
        <taxon>Bacillota</taxon>
        <taxon>Bacilli</taxon>
        <taxon>Bacillales</taxon>
        <taxon>Bacillaceae</taxon>
        <taxon>Pueribacillus</taxon>
    </lineage>
</organism>
<keyword evidence="2" id="KW-1133">Transmembrane helix</keyword>
<keyword evidence="1 2" id="KW-0472">Membrane</keyword>
<sequence>MGQQMKRAVRIHLKEHISFYTFTMVLVFIGIFFGAIIVNSLGIDQKNDLYLYLNRFFGQVSDEHLFNTKDLFNQSFTHYIKYLGLLWVLGLSVIGLPIILILLFLKGVVIGFTVGFLVSQMGFKGLLLSLVSVLPQNLILVPTFIVVGVASISFSLRLIRMHLNRTEPFFPLLARYALLMLLIVALLVIPSSIEAYISPYLMKTVAGWLH</sequence>
<reference evidence="3 4" key="1">
    <citation type="submission" date="2018-04" db="EMBL/GenBank/DDBJ databases">
        <title>Camelliibacillus theae gen. nov., sp. nov., isolated from Pu'er tea.</title>
        <authorList>
            <person name="Niu L."/>
        </authorList>
    </citation>
    <scope>NUCLEOTIDE SEQUENCE [LARGE SCALE GENOMIC DNA]</scope>
    <source>
        <strain evidence="3 4">T8</strain>
    </source>
</reference>
<dbReference type="RefSeq" id="WP_116553133.1">
    <property type="nucleotide sequence ID" value="NZ_QCZG01000002.1"/>
</dbReference>